<evidence type="ECO:0000313" key="2">
    <source>
        <dbReference type="Proteomes" id="UP000092154"/>
    </source>
</evidence>
<dbReference type="EMBL" id="KV448405">
    <property type="protein sequence ID" value="OAX36596.1"/>
    <property type="molecule type" value="Genomic_DNA"/>
</dbReference>
<gene>
    <name evidence="1" type="ORF">K503DRAFT_784230</name>
</gene>
<dbReference type="Proteomes" id="UP000092154">
    <property type="component" value="Unassembled WGS sequence"/>
</dbReference>
<protein>
    <submittedName>
        <fullName evidence="1">Uncharacterized protein</fullName>
    </submittedName>
</protein>
<organism evidence="1 2">
    <name type="scientific">Rhizopogon vinicolor AM-OR11-026</name>
    <dbReference type="NCBI Taxonomy" id="1314800"/>
    <lineage>
        <taxon>Eukaryota</taxon>
        <taxon>Fungi</taxon>
        <taxon>Dikarya</taxon>
        <taxon>Basidiomycota</taxon>
        <taxon>Agaricomycotina</taxon>
        <taxon>Agaricomycetes</taxon>
        <taxon>Agaricomycetidae</taxon>
        <taxon>Boletales</taxon>
        <taxon>Suillineae</taxon>
        <taxon>Rhizopogonaceae</taxon>
        <taxon>Rhizopogon</taxon>
    </lineage>
</organism>
<dbReference type="InParanoid" id="A0A1B7MVG6"/>
<evidence type="ECO:0000313" key="1">
    <source>
        <dbReference type="EMBL" id="OAX36596.1"/>
    </source>
</evidence>
<keyword evidence="2" id="KW-1185">Reference proteome</keyword>
<name>A0A1B7MVG6_9AGAM</name>
<accession>A0A1B7MVG6</accession>
<reference evidence="1 2" key="1">
    <citation type="submission" date="2016-06" db="EMBL/GenBank/DDBJ databases">
        <title>Comparative genomics of the ectomycorrhizal sister species Rhizopogon vinicolor and Rhizopogon vesiculosus (Basidiomycota: Boletales) reveals a divergence of the mating type B locus.</title>
        <authorList>
            <consortium name="DOE Joint Genome Institute"/>
            <person name="Mujic A.B."/>
            <person name="Kuo A."/>
            <person name="Tritt A."/>
            <person name="Lipzen A."/>
            <person name="Chen C."/>
            <person name="Johnson J."/>
            <person name="Sharma A."/>
            <person name="Barry K."/>
            <person name="Grigoriev I.V."/>
            <person name="Spatafora J.W."/>
        </authorList>
    </citation>
    <scope>NUCLEOTIDE SEQUENCE [LARGE SCALE GENOMIC DNA]</scope>
    <source>
        <strain evidence="1 2">AM-OR11-026</strain>
    </source>
</reference>
<dbReference type="AlphaFoldDB" id="A0A1B7MVG6"/>
<dbReference type="OrthoDB" id="6423603at2759"/>
<sequence>MSYQLSIQSVMPIGMYVAFVDVNRCQNNINTPEIPPEETIFSLGREALESTNLGKWVRPTQSLSRAERSGDGAAWHGRISKHIKEDATFDEFWSKLGVNKAENEKYPFGRCTTRFHPVSMALRLVGHEAQTNAAQAGARATQNIRIIARRFARLAQLYVFPNLRIQLHTSHLQIPVVSAGNLQQMYGQKHSQVTTSSPALI</sequence>
<proteinExistence type="predicted"/>